<evidence type="ECO:0000313" key="2">
    <source>
        <dbReference type="Proteomes" id="UP001168990"/>
    </source>
</evidence>
<dbReference type="Gene3D" id="6.10.250.980">
    <property type="match status" value="1"/>
</dbReference>
<dbReference type="EMBL" id="JAQQBS010001422">
    <property type="protein sequence ID" value="KAK0166413.1"/>
    <property type="molecule type" value="Genomic_DNA"/>
</dbReference>
<sequence length="287" mass="32529">MRGTSSHVMEDAMSDDDVMDCGVNADGMDDLEDSASNINKSTSTIQDAAERLLTLLCVNELDDDYLSSSEDEGVGIDLNYNENDDDEYGLFDSRLLQQLATSLTEELKYVKIQSNNITMKNNTQSNRAIVIKNMDDVNEQTQRMDITCTDDEYQTIRGQSSILGSKYGINYHQTYQHKENLEPKHQEIVCKISDNQIIHSLDCDNFFVSEKRCRLNECHRSINEEKLKTSEKCESSSLWSAGWDSCAAEAIRYLIDIEGLDPNNPTVLALKEHLEIQRKHALCSFAI</sequence>
<dbReference type="SUPFAM" id="SSF158457">
    <property type="entry name" value="Orange domain-like"/>
    <property type="match status" value="1"/>
</dbReference>
<name>A0AA39FBB8_9HYME</name>
<dbReference type="Proteomes" id="UP001168990">
    <property type="component" value="Unassembled WGS sequence"/>
</dbReference>
<comment type="caution">
    <text evidence="1">The sequence shown here is derived from an EMBL/GenBank/DDBJ whole genome shotgun (WGS) entry which is preliminary data.</text>
</comment>
<dbReference type="AlphaFoldDB" id="A0AA39FBB8"/>
<keyword evidence="2" id="KW-1185">Reference proteome</keyword>
<reference evidence="1" key="2">
    <citation type="submission" date="2023-03" db="EMBL/GenBank/DDBJ databases">
        <authorList>
            <person name="Inwood S.N."/>
            <person name="Skelly J.G."/>
            <person name="Guhlin J."/>
            <person name="Harrop T.W.R."/>
            <person name="Goldson S.G."/>
            <person name="Dearden P.K."/>
        </authorList>
    </citation>
    <scope>NUCLEOTIDE SEQUENCE</scope>
    <source>
        <strain evidence="1">Irish</strain>
        <tissue evidence="1">Whole body</tissue>
    </source>
</reference>
<reference evidence="1" key="1">
    <citation type="journal article" date="2023" name="bioRxiv">
        <title>Scaffold-level genome assemblies of two parasitoid biocontrol wasps reveal the parthenogenesis mechanism and an associated novel virus.</title>
        <authorList>
            <person name="Inwood S."/>
            <person name="Skelly J."/>
            <person name="Guhlin J."/>
            <person name="Harrop T."/>
            <person name="Goldson S."/>
            <person name="Dearden P."/>
        </authorList>
    </citation>
    <scope>NUCLEOTIDE SEQUENCE</scope>
    <source>
        <strain evidence="1">Irish</strain>
        <tissue evidence="1">Whole body</tissue>
    </source>
</reference>
<organism evidence="1 2">
    <name type="scientific">Microctonus aethiopoides</name>
    <dbReference type="NCBI Taxonomy" id="144406"/>
    <lineage>
        <taxon>Eukaryota</taxon>
        <taxon>Metazoa</taxon>
        <taxon>Ecdysozoa</taxon>
        <taxon>Arthropoda</taxon>
        <taxon>Hexapoda</taxon>
        <taxon>Insecta</taxon>
        <taxon>Pterygota</taxon>
        <taxon>Neoptera</taxon>
        <taxon>Endopterygota</taxon>
        <taxon>Hymenoptera</taxon>
        <taxon>Apocrita</taxon>
        <taxon>Ichneumonoidea</taxon>
        <taxon>Braconidae</taxon>
        <taxon>Euphorinae</taxon>
        <taxon>Microctonus</taxon>
    </lineage>
</organism>
<proteinExistence type="predicted"/>
<accession>A0AA39FBB8</accession>
<protein>
    <submittedName>
        <fullName evidence="1">Uncharacterized protein</fullName>
    </submittedName>
</protein>
<evidence type="ECO:0000313" key="1">
    <source>
        <dbReference type="EMBL" id="KAK0166413.1"/>
    </source>
</evidence>
<gene>
    <name evidence="1" type="ORF">PV328_004836</name>
</gene>